<dbReference type="AlphaFoldDB" id="A0AAN5IBF6"/>
<reference evidence="3" key="1">
    <citation type="submission" date="2022-10" db="EMBL/GenBank/DDBJ databases">
        <title>Genome assembly of Pristionchus species.</title>
        <authorList>
            <person name="Yoshida K."/>
            <person name="Sommer R.J."/>
        </authorList>
    </citation>
    <scope>NUCLEOTIDE SEQUENCE [LARGE SCALE GENOMIC DNA]</scope>
    <source>
        <strain evidence="3">RS5460</strain>
    </source>
</reference>
<feature type="transmembrane region" description="Helical" evidence="1">
    <location>
        <begin position="12"/>
        <end position="29"/>
    </location>
</feature>
<evidence type="ECO:0000313" key="3">
    <source>
        <dbReference type="Proteomes" id="UP001328107"/>
    </source>
</evidence>
<proteinExistence type="predicted"/>
<accession>A0AAN5IBF6</accession>
<organism evidence="2 3">
    <name type="scientific">Pristionchus mayeri</name>
    <dbReference type="NCBI Taxonomy" id="1317129"/>
    <lineage>
        <taxon>Eukaryota</taxon>
        <taxon>Metazoa</taxon>
        <taxon>Ecdysozoa</taxon>
        <taxon>Nematoda</taxon>
        <taxon>Chromadorea</taxon>
        <taxon>Rhabditida</taxon>
        <taxon>Rhabditina</taxon>
        <taxon>Diplogasteromorpha</taxon>
        <taxon>Diplogasteroidea</taxon>
        <taxon>Neodiplogasteridae</taxon>
        <taxon>Pristionchus</taxon>
    </lineage>
</organism>
<evidence type="ECO:0000256" key="1">
    <source>
        <dbReference type="SAM" id="Phobius"/>
    </source>
</evidence>
<protein>
    <submittedName>
        <fullName evidence="2">Uncharacterized protein</fullName>
    </submittedName>
</protein>
<comment type="caution">
    <text evidence="2">The sequence shown here is derived from an EMBL/GenBank/DDBJ whole genome shotgun (WGS) entry which is preliminary data.</text>
</comment>
<keyword evidence="1" id="KW-0472">Membrane</keyword>
<keyword evidence="1" id="KW-0812">Transmembrane</keyword>
<sequence>MRCSIPINSPITFIKSLFYCLLIVLRVLQLLRSHNVFECACCFIFPLSPVDLSQILQRFHHRWSVYFLPSSQWFVFNCLLFSFVLRFLS</sequence>
<name>A0AAN5IBF6_9BILA</name>
<gene>
    <name evidence="2" type="ORF">PMAYCL1PPCAC_30102</name>
</gene>
<keyword evidence="1" id="KW-1133">Transmembrane helix</keyword>
<evidence type="ECO:0000313" key="2">
    <source>
        <dbReference type="EMBL" id="GMR59907.1"/>
    </source>
</evidence>
<keyword evidence="3" id="KW-1185">Reference proteome</keyword>
<dbReference type="EMBL" id="BTRK01000006">
    <property type="protein sequence ID" value="GMR59907.1"/>
    <property type="molecule type" value="Genomic_DNA"/>
</dbReference>
<dbReference type="Proteomes" id="UP001328107">
    <property type="component" value="Unassembled WGS sequence"/>
</dbReference>
<feature type="transmembrane region" description="Helical" evidence="1">
    <location>
        <begin position="65"/>
        <end position="88"/>
    </location>
</feature>
<feature type="non-terminal residue" evidence="2">
    <location>
        <position position="89"/>
    </location>
</feature>